<dbReference type="STRING" id="908937.Prede_2526"/>
<evidence type="ECO:0000259" key="1">
    <source>
        <dbReference type="Pfam" id="PF13614"/>
    </source>
</evidence>
<reference evidence="2 3" key="1">
    <citation type="submission" date="2011-04" db="EMBL/GenBank/DDBJ databases">
        <authorList>
            <person name="Muzny D."/>
            <person name="Qin X."/>
            <person name="Deng J."/>
            <person name="Jiang H."/>
            <person name="Liu Y."/>
            <person name="Qu J."/>
            <person name="Song X.-Z."/>
            <person name="Zhang L."/>
            <person name="Thornton R."/>
            <person name="Coyle M."/>
            <person name="Francisco L."/>
            <person name="Jackson L."/>
            <person name="Javaid M."/>
            <person name="Korchina V."/>
            <person name="Kovar C."/>
            <person name="Mata R."/>
            <person name="Mathew T."/>
            <person name="Ngo R."/>
            <person name="Nguyen L."/>
            <person name="Nguyen N."/>
            <person name="Okwuonu G."/>
            <person name="Ongeri F."/>
            <person name="Pham C."/>
            <person name="Simmons D."/>
            <person name="Wilczek-Boney K."/>
            <person name="Hale W."/>
            <person name="Jakkamsetti A."/>
            <person name="Pham P."/>
            <person name="Ruth R."/>
            <person name="San Lucas F."/>
            <person name="Warren J."/>
            <person name="Zhang J."/>
            <person name="Zhao Z."/>
            <person name="Zhou C."/>
            <person name="Zhu D."/>
            <person name="Lee S."/>
            <person name="Bess C."/>
            <person name="Blankenburg K."/>
            <person name="Forbes L."/>
            <person name="Fu Q."/>
            <person name="Gubbala S."/>
            <person name="Hirani K."/>
            <person name="Jayaseelan J.C."/>
            <person name="Lara F."/>
            <person name="Munidasa M."/>
            <person name="Palculict T."/>
            <person name="Patil S."/>
            <person name="Pu L.-L."/>
            <person name="Saada N."/>
            <person name="Tang L."/>
            <person name="Weissenberger G."/>
            <person name="Zhu Y."/>
            <person name="Hemphill L."/>
            <person name="Shang Y."/>
            <person name="Youmans B."/>
            <person name="Ayvaz T."/>
            <person name="Ross M."/>
            <person name="Santibanez J."/>
            <person name="Aqrawi P."/>
            <person name="Gross S."/>
            <person name="Joshi V."/>
            <person name="Fowler G."/>
            <person name="Nazareth L."/>
            <person name="Reid J."/>
            <person name="Worley K."/>
            <person name="Petrosino J."/>
            <person name="Highlander S."/>
            <person name="Gibbs R."/>
        </authorList>
    </citation>
    <scope>NUCLEOTIDE SEQUENCE [LARGE SCALE GENOMIC DNA]</scope>
    <source>
        <strain evidence="2 3">DSM 3688</strain>
    </source>
</reference>
<dbReference type="FunFam" id="3.40.50.300:FF:000285">
    <property type="entry name" value="Sporulation initiation inhibitor Soj"/>
    <property type="match status" value="1"/>
</dbReference>
<keyword evidence="2" id="KW-0436">Ligase</keyword>
<dbReference type="EC" id="6.3.5.9" evidence="2"/>
<dbReference type="InterPro" id="IPR025669">
    <property type="entry name" value="AAA_dom"/>
</dbReference>
<dbReference type="InterPro" id="IPR027417">
    <property type="entry name" value="P-loop_NTPase"/>
</dbReference>
<organism evidence="2 3">
    <name type="scientific">Prevotella dentalis (strain ATCC 49559 / DSM 3688 / JCM 13448 / NCTC 12043 / ES 2772)</name>
    <name type="common">Mitsuokella dentalis</name>
    <dbReference type="NCBI Taxonomy" id="908937"/>
    <lineage>
        <taxon>Bacteria</taxon>
        <taxon>Pseudomonadati</taxon>
        <taxon>Bacteroidota</taxon>
        <taxon>Bacteroidia</taxon>
        <taxon>Bacteroidales</taxon>
        <taxon>Prevotellaceae</taxon>
        <taxon>Prevotella</taxon>
    </lineage>
</organism>
<dbReference type="GO" id="GO:0043802">
    <property type="term" value="F:hydrogenobyrinic acid a,c-diamide synthase (glutamine-hydrolysing) activity"/>
    <property type="evidence" value="ECO:0007669"/>
    <property type="project" value="UniProtKB-EC"/>
</dbReference>
<dbReference type="PANTHER" id="PTHR13696:SF99">
    <property type="entry name" value="COBYRINIC ACID AC-DIAMIDE SYNTHASE"/>
    <property type="match status" value="1"/>
</dbReference>
<dbReference type="EC" id="6.3.1.-" evidence="2"/>
<protein>
    <submittedName>
        <fullName evidence="2">Cobyrinic acid a,c-diamide synthase</fullName>
        <ecNumber evidence="2">6.3.1.-</ecNumber>
        <ecNumber evidence="2">6.3.5.9</ecNumber>
    </submittedName>
</protein>
<dbReference type="InterPro" id="IPR050678">
    <property type="entry name" value="DNA_Partitioning_ATPase"/>
</dbReference>
<dbReference type="OrthoDB" id="9815116at2"/>
<accession>F9D763</accession>
<gene>
    <name evidence="2" type="primary">cobB2</name>
    <name evidence="2" type="ORF">HMPREF9136_2691</name>
</gene>
<dbReference type="AlphaFoldDB" id="F9D763"/>
<evidence type="ECO:0000313" key="2">
    <source>
        <dbReference type="EMBL" id="EGQ11501.1"/>
    </source>
</evidence>
<dbReference type="PANTHER" id="PTHR13696">
    <property type="entry name" value="P-LOOP CONTAINING NUCLEOSIDE TRIPHOSPHATE HYDROLASE"/>
    <property type="match status" value="1"/>
</dbReference>
<dbReference type="Proteomes" id="UP000007820">
    <property type="component" value="Unassembled WGS sequence"/>
</dbReference>
<sequence>MNTFIHIYKRFYIMSLKIITFANHKGGVSKTTSTASIGACMARMGKKVLLIDLDGQANLTLYFIPNEDEVQTSIFDSLVDGAPLLVKHIRENLDLVPSSLEMASAEIALTNLLAREQLLSRLLEPVKQNYDYILIDCPPSLGIVTTNAFLAADEIIVPMTPELLPLKGMRMLDSFVSTLQRVKPNLRLGGVFIARFNHRKLNKVVEQAVKSRYETITMQTRIRENIALAESAGSGQSIFEYDPQSNGAKDYQALTEEIISRNQ</sequence>
<dbReference type="SUPFAM" id="SSF52540">
    <property type="entry name" value="P-loop containing nucleoside triphosphate hydrolases"/>
    <property type="match status" value="1"/>
</dbReference>
<dbReference type="EMBL" id="AFPW01000052">
    <property type="protein sequence ID" value="EGQ11501.1"/>
    <property type="molecule type" value="Genomic_DNA"/>
</dbReference>
<dbReference type="CDD" id="cd02042">
    <property type="entry name" value="ParAB_family"/>
    <property type="match status" value="1"/>
</dbReference>
<dbReference type="Gene3D" id="3.40.50.300">
    <property type="entry name" value="P-loop containing nucleotide triphosphate hydrolases"/>
    <property type="match status" value="1"/>
</dbReference>
<feature type="domain" description="AAA" evidence="1">
    <location>
        <begin position="17"/>
        <end position="186"/>
    </location>
</feature>
<dbReference type="PIRSF" id="PIRSF009320">
    <property type="entry name" value="Nuc_binding_HP_1000"/>
    <property type="match status" value="1"/>
</dbReference>
<evidence type="ECO:0000313" key="3">
    <source>
        <dbReference type="Proteomes" id="UP000007820"/>
    </source>
</evidence>
<dbReference type="eggNOG" id="COG1192">
    <property type="taxonomic scope" value="Bacteria"/>
</dbReference>
<dbReference type="Pfam" id="PF13614">
    <property type="entry name" value="AAA_31"/>
    <property type="match status" value="1"/>
</dbReference>
<name>F9D763_PREDD</name>
<comment type="caution">
    <text evidence="2">The sequence shown here is derived from an EMBL/GenBank/DDBJ whole genome shotgun (WGS) entry which is preliminary data.</text>
</comment>
<proteinExistence type="predicted"/>